<dbReference type="HOGENOM" id="CLU_1874925_0_0_1"/>
<dbReference type="InParanoid" id="A0A0C2VZ76"/>
<sequence length="136" mass="14389">MIGEVEDGRVGGFGSGASFTAIAVEGSTSDVDANIGSVTHLDLFFPIVTNSILALGALGAPFVATFKVFKVSVVNGLPDRVDILDQDSETLRIVDRAERRKMIVNRERDGGKIGGIDSLNASIGLNHDYFTLGTFS</sequence>
<proteinExistence type="predicted"/>
<name>A0A0C2VZ76_AMAMK</name>
<evidence type="ECO:0000313" key="1">
    <source>
        <dbReference type="EMBL" id="KIL54142.1"/>
    </source>
</evidence>
<accession>A0A0C2VZ76</accession>
<reference evidence="1 2" key="1">
    <citation type="submission" date="2014-04" db="EMBL/GenBank/DDBJ databases">
        <title>Evolutionary Origins and Diversification of the Mycorrhizal Mutualists.</title>
        <authorList>
            <consortium name="DOE Joint Genome Institute"/>
            <consortium name="Mycorrhizal Genomics Consortium"/>
            <person name="Kohler A."/>
            <person name="Kuo A."/>
            <person name="Nagy L.G."/>
            <person name="Floudas D."/>
            <person name="Copeland A."/>
            <person name="Barry K.W."/>
            <person name="Cichocki N."/>
            <person name="Veneault-Fourrey C."/>
            <person name="LaButti K."/>
            <person name="Lindquist E.A."/>
            <person name="Lipzen A."/>
            <person name="Lundell T."/>
            <person name="Morin E."/>
            <person name="Murat C."/>
            <person name="Riley R."/>
            <person name="Ohm R."/>
            <person name="Sun H."/>
            <person name="Tunlid A."/>
            <person name="Henrissat B."/>
            <person name="Grigoriev I.V."/>
            <person name="Hibbett D.S."/>
            <person name="Martin F."/>
        </authorList>
    </citation>
    <scope>NUCLEOTIDE SEQUENCE [LARGE SCALE GENOMIC DNA]</scope>
    <source>
        <strain evidence="1 2">Koide BX008</strain>
    </source>
</reference>
<dbReference type="Proteomes" id="UP000054549">
    <property type="component" value="Unassembled WGS sequence"/>
</dbReference>
<dbReference type="AlphaFoldDB" id="A0A0C2VZ76"/>
<protein>
    <submittedName>
        <fullName evidence="1">Uncharacterized protein</fullName>
    </submittedName>
</protein>
<keyword evidence="2" id="KW-1185">Reference proteome</keyword>
<evidence type="ECO:0000313" key="2">
    <source>
        <dbReference type="Proteomes" id="UP000054549"/>
    </source>
</evidence>
<gene>
    <name evidence="1" type="ORF">M378DRAFT_1060144</name>
</gene>
<organism evidence="1 2">
    <name type="scientific">Amanita muscaria (strain Koide BX008)</name>
    <dbReference type="NCBI Taxonomy" id="946122"/>
    <lineage>
        <taxon>Eukaryota</taxon>
        <taxon>Fungi</taxon>
        <taxon>Dikarya</taxon>
        <taxon>Basidiomycota</taxon>
        <taxon>Agaricomycotina</taxon>
        <taxon>Agaricomycetes</taxon>
        <taxon>Agaricomycetidae</taxon>
        <taxon>Agaricales</taxon>
        <taxon>Pluteineae</taxon>
        <taxon>Amanitaceae</taxon>
        <taxon>Amanita</taxon>
    </lineage>
</organism>
<dbReference type="EMBL" id="KN818918">
    <property type="protein sequence ID" value="KIL54142.1"/>
    <property type="molecule type" value="Genomic_DNA"/>
</dbReference>